<dbReference type="HAMAP" id="MF_00634">
    <property type="entry name" value="UPF0235"/>
    <property type="match status" value="1"/>
</dbReference>
<dbReference type="InterPro" id="IPR036591">
    <property type="entry name" value="YggU-like_sf"/>
</dbReference>
<dbReference type="PANTHER" id="PTHR13420:SF7">
    <property type="entry name" value="UPF0235 PROTEIN C15ORF40"/>
    <property type="match status" value="1"/>
</dbReference>
<evidence type="ECO:0000256" key="1">
    <source>
        <dbReference type="ARBA" id="ARBA00010364"/>
    </source>
</evidence>
<protein>
    <recommendedName>
        <fullName evidence="2">UPF0235 protein H359_0330</fullName>
    </recommendedName>
</protein>
<evidence type="ECO:0000313" key="4">
    <source>
        <dbReference type="Proteomes" id="UP000016064"/>
    </source>
</evidence>
<keyword evidence="4" id="KW-1185">Reference proteome</keyword>
<dbReference type="InterPro" id="IPR003746">
    <property type="entry name" value="DUF167"/>
</dbReference>
<dbReference type="Proteomes" id="UP000016064">
    <property type="component" value="Unassembled WGS sequence"/>
</dbReference>
<dbReference type="PANTHER" id="PTHR13420">
    <property type="entry name" value="UPF0235 PROTEIN C15ORF40"/>
    <property type="match status" value="1"/>
</dbReference>
<dbReference type="NCBIfam" id="TIGR00251">
    <property type="entry name" value="DUF167 family protein"/>
    <property type="match status" value="1"/>
</dbReference>
<proteinExistence type="inferred from homology"/>
<dbReference type="RefSeq" id="WP_020370971.1">
    <property type="nucleotide sequence ID" value="NZ_APJW01000001.1"/>
</dbReference>
<comment type="caution">
    <text evidence="3">The sequence shown here is derived from an EMBL/GenBank/DDBJ whole genome shotgun (WGS) entry which is preliminary data.</text>
</comment>
<reference evidence="3 4" key="1">
    <citation type="submission" date="2013-07" db="EMBL/GenBank/DDBJ databases">
        <title>Isolation of a new Chlamydia species from the feral Sacred Ibis (Threskiornis aethiopicus): Chlamydia ibidis.</title>
        <authorList>
            <person name="Vorimore F."/>
            <person name="Hsia R.-C."/>
            <person name="Huot-Creasy H."/>
            <person name="Bastian S."/>
            <person name="Deruyter L."/>
            <person name="Passet A."/>
            <person name="Sachse K."/>
            <person name="Bavoil P."/>
            <person name="Myers G."/>
            <person name="Laroucau K."/>
        </authorList>
    </citation>
    <scope>NUCLEOTIDE SEQUENCE [LARGE SCALE GENOMIC DNA]</scope>
    <source>
        <strain evidence="3 4">10-1398/6</strain>
    </source>
</reference>
<dbReference type="SMART" id="SM01152">
    <property type="entry name" value="DUF167"/>
    <property type="match status" value="1"/>
</dbReference>
<dbReference type="Gene3D" id="3.30.1200.10">
    <property type="entry name" value="YggU-like"/>
    <property type="match status" value="1"/>
</dbReference>
<name>A0ABP2XH96_9CHLA</name>
<comment type="similarity">
    <text evidence="1 2">Belongs to the UPF0235 family.</text>
</comment>
<dbReference type="EMBL" id="APJW01000001">
    <property type="protein sequence ID" value="EQM63085.1"/>
    <property type="molecule type" value="Genomic_DNA"/>
</dbReference>
<gene>
    <name evidence="3" type="ORF">H359_0330</name>
</gene>
<evidence type="ECO:0000256" key="2">
    <source>
        <dbReference type="HAMAP-Rule" id="MF_00634"/>
    </source>
</evidence>
<dbReference type="SUPFAM" id="SSF69786">
    <property type="entry name" value="YggU-like"/>
    <property type="match status" value="1"/>
</dbReference>
<organism evidence="3 4">
    <name type="scientific">Chlamydia ibidis 10-1398/6</name>
    <dbReference type="NCBI Taxonomy" id="1046581"/>
    <lineage>
        <taxon>Bacteria</taxon>
        <taxon>Pseudomonadati</taxon>
        <taxon>Chlamydiota</taxon>
        <taxon>Chlamydiia</taxon>
        <taxon>Chlamydiales</taxon>
        <taxon>Chlamydiaceae</taxon>
        <taxon>Chlamydia/Chlamydophila group</taxon>
        <taxon>Chlamydia</taxon>
    </lineage>
</organism>
<sequence>MSDEFWILEVKVTPKAKENKVLGFEGDVLKVRVTDPPDKGKANDAVVSVLAKALSLPKRDVTLVSGETSRRKKILLPKSIQTELFKRYGKDL</sequence>
<dbReference type="Pfam" id="PF02594">
    <property type="entry name" value="DUF167"/>
    <property type="match status" value="1"/>
</dbReference>
<dbReference type="NCBIfam" id="NF001887">
    <property type="entry name" value="PRK00647.1"/>
    <property type="match status" value="1"/>
</dbReference>
<evidence type="ECO:0000313" key="3">
    <source>
        <dbReference type="EMBL" id="EQM63085.1"/>
    </source>
</evidence>
<accession>A0ABP2XH96</accession>